<name>A0A2S5KX49_9PROT</name>
<feature type="transmembrane region" description="Helical" evidence="14">
    <location>
        <begin position="100"/>
        <end position="124"/>
    </location>
</feature>
<comment type="subcellular location">
    <subcellularLocation>
        <location evidence="1">Cell membrane</location>
        <topology evidence="1">Multi-pass membrane protein</topology>
    </subcellularLocation>
</comment>
<dbReference type="EC" id="2.3.2.3" evidence="3"/>
<evidence type="ECO:0000256" key="11">
    <source>
        <dbReference type="ARBA" id="ARBA00023251"/>
    </source>
</evidence>
<feature type="transmembrane region" description="Helical" evidence="14">
    <location>
        <begin position="383"/>
        <end position="404"/>
    </location>
</feature>
<dbReference type="InterPro" id="IPR024320">
    <property type="entry name" value="LPG_synthase_C"/>
</dbReference>
<accession>A0A2S5KX49</accession>
<feature type="transmembrane region" description="Helical" evidence="14">
    <location>
        <begin position="515"/>
        <end position="535"/>
    </location>
</feature>
<gene>
    <name evidence="16" type="ORF">C4K68_01095</name>
</gene>
<comment type="catalytic activity">
    <reaction evidence="13">
        <text>L-lysyl-tRNA(Lys) + a 1,2-diacyl-sn-glycero-3-phospho-(1'-sn-glycerol) = a 1,2-diacyl-sn-glycero-3-phospho-1'-(3'-O-L-lysyl)-sn-glycerol + tRNA(Lys)</text>
        <dbReference type="Rhea" id="RHEA:10668"/>
        <dbReference type="Rhea" id="RHEA-COMP:9696"/>
        <dbReference type="Rhea" id="RHEA-COMP:9697"/>
        <dbReference type="ChEBI" id="CHEBI:64716"/>
        <dbReference type="ChEBI" id="CHEBI:75792"/>
        <dbReference type="ChEBI" id="CHEBI:78442"/>
        <dbReference type="ChEBI" id="CHEBI:78529"/>
        <dbReference type="EC" id="2.3.2.3"/>
    </reaction>
</comment>
<evidence type="ECO:0000256" key="3">
    <source>
        <dbReference type="ARBA" id="ARBA00012014"/>
    </source>
</evidence>
<feature type="transmembrane region" description="Helical" evidence="14">
    <location>
        <begin position="25"/>
        <end position="42"/>
    </location>
</feature>
<feature type="transmembrane region" description="Helical" evidence="14">
    <location>
        <begin position="63"/>
        <end position="80"/>
    </location>
</feature>
<evidence type="ECO:0000259" key="15">
    <source>
        <dbReference type="Pfam" id="PF09924"/>
    </source>
</evidence>
<dbReference type="GO" id="GO:0046677">
    <property type="term" value="P:response to antibiotic"/>
    <property type="evidence" value="ECO:0007669"/>
    <property type="project" value="UniProtKB-KW"/>
</dbReference>
<feature type="transmembrane region" description="Helical" evidence="14">
    <location>
        <begin position="302"/>
        <end position="323"/>
    </location>
</feature>
<feature type="transmembrane region" description="Helical" evidence="14">
    <location>
        <begin position="219"/>
        <end position="242"/>
    </location>
</feature>
<evidence type="ECO:0000256" key="10">
    <source>
        <dbReference type="ARBA" id="ARBA00023136"/>
    </source>
</evidence>
<comment type="caution">
    <text evidence="16">The sequence shown here is derived from an EMBL/GenBank/DDBJ whole genome shotgun (WGS) entry which is preliminary data.</text>
</comment>
<dbReference type="PANTHER" id="PTHR34697">
    <property type="entry name" value="PHOSPHATIDYLGLYCEROL LYSYLTRANSFERASE"/>
    <property type="match status" value="1"/>
</dbReference>
<dbReference type="SUPFAM" id="SSF55729">
    <property type="entry name" value="Acyl-CoA N-acyltransferases (Nat)"/>
    <property type="match status" value="1"/>
</dbReference>
<feature type="transmembrane region" description="Helical" evidence="14">
    <location>
        <begin position="183"/>
        <end position="207"/>
    </location>
</feature>
<dbReference type="NCBIfam" id="NF033480">
    <property type="entry name" value="bifunc_MprF"/>
    <property type="match status" value="1"/>
</dbReference>
<feature type="transmembrane region" description="Helical" evidence="14">
    <location>
        <begin position="248"/>
        <end position="266"/>
    </location>
</feature>
<feature type="transmembrane region" description="Helical" evidence="14">
    <location>
        <begin position="136"/>
        <end position="163"/>
    </location>
</feature>
<dbReference type="Proteomes" id="UP000238196">
    <property type="component" value="Unassembled WGS sequence"/>
</dbReference>
<keyword evidence="11" id="KW-0046">Antibiotic resistance</keyword>
<evidence type="ECO:0000313" key="17">
    <source>
        <dbReference type="Proteomes" id="UP000238196"/>
    </source>
</evidence>
<keyword evidence="5" id="KW-1003">Cell membrane</keyword>
<keyword evidence="6" id="KW-0808">Transferase</keyword>
<feature type="domain" description="Phosphatidylglycerol lysyltransferase C-terminal" evidence="15">
    <location>
        <begin position="559"/>
        <end position="846"/>
    </location>
</feature>
<keyword evidence="7 14" id="KW-0812">Transmembrane</keyword>
<keyword evidence="8 14" id="KW-1133">Transmembrane helix</keyword>
<evidence type="ECO:0000256" key="1">
    <source>
        <dbReference type="ARBA" id="ARBA00004651"/>
    </source>
</evidence>
<dbReference type="InterPro" id="IPR051211">
    <property type="entry name" value="PG_lysyltransferase"/>
</dbReference>
<dbReference type="Pfam" id="PF03706">
    <property type="entry name" value="LPG_synthase_TM"/>
    <property type="match status" value="1"/>
</dbReference>
<feature type="transmembrane region" description="Helical" evidence="14">
    <location>
        <begin position="467"/>
        <end position="492"/>
    </location>
</feature>
<dbReference type="InterPro" id="IPR022791">
    <property type="entry name" value="L-PG_synthase/AglD"/>
</dbReference>
<dbReference type="EMBL" id="PRLP01000004">
    <property type="protein sequence ID" value="PPC79212.1"/>
    <property type="molecule type" value="Genomic_DNA"/>
</dbReference>
<dbReference type="PANTHER" id="PTHR34697:SF2">
    <property type="entry name" value="PHOSPHATIDYLGLYCEROL LYSYLTRANSFERASE"/>
    <property type="match status" value="1"/>
</dbReference>
<evidence type="ECO:0000256" key="4">
    <source>
        <dbReference type="ARBA" id="ARBA00021546"/>
    </source>
</evidence>
<dbReference type="OrthoDB" id="145485at2"/>
<reference evidence="16 17" key="1">
    <citation type="submission" date="2018-02" db="EMBL/GenBank/DDBJ databases">
        <title>novel marine gammaproteobacteria from coastal saline agro ecosystem.</title>
        <authorList>
            <person name="Krishnan R."/>
            <person name="Ramesh Kumar N."/>
        </authorList>
    </citation>
    <scope>NUCLEOTIDE SEQUENCE [LARGE SCALE GENOMIC DNA]</scope>
    <source>
        <strain evidence="16 17">228</strain>
    </source>
</reference>
<evidence type="ECO:0000256" key="13">
    <source>
        <dbReference type="ARBA" id="ARBA00047540"/>
    </source>
</evidence>
<dbReference type="Pfam" id="PF09924">
    <property type="entry name" value="LPG_synthase_C"/>
    <property type="match status" value="1"/>
</dbReference>
<evidence type="ECO:0000256" key="14">
    <source>
        <dbReference type="SAM" id="Phobius"/>
    </source>
</evidence>
<feature type="transmembrane region" description="Helical" evidence="14">
    <location>
        <begin position="344"/>
        <end position="371"/>
    </location>
</feature>
<evidence type="ECO:0000256" key="5">
    <source>
        <dbReference type="ARBA" id="ARBA00022475"/>
    </source>
</evidence>
<dbReference type="GO" id="GO:0055091">
    <property type="term" value="P:phospholipid homeostasis"/>
    <property type="evidence" value="ECO:0007669"/>
    <property type="project" value="TreeGrafter"/>
</dbReference>
<sequence length="874" mass="95094">MRPTVEEKEALPLAPSYLTEQIKRWAPPALTLILFAAGLLALQHLLKSVNVDDIRNEFQQVPWSTLALALLTTLLGYMALVGYDATALSHIDKKLPMERVALGSFCAYALGNTIGLSAVSGGAVRYRFYSGLGLDAAEVAMVSTFCAVFFGIGVVVVGLAALVVHPEALTYILSLSAGEVQKISAIALVVLVGLGALLSISGYNLRLGRFDLRLPRPRVLLSQVLFSVLDITLAGATLYILLPPEATISFPAFVAIFATALLVAVLSHVPGGVGIFESMIIAALGKHVPLESVAASLLLFRIVYYLVPFCLALVLIVLHEVVSNVKATSALAGVRRVMGPSLSGLAELAPIGLAAMVLLSGLFLLLLGLIPLPDDLLSDVNDVLPLGGIEASSILSGALGMVLVMLSTALKRRVKAACWIIIVGLIVGAEVVVMQRLDVVHSVLLLAAAGAIYLSRREFHRSSRLTIGIWSANWFALLLCVSALAAALLFFANKDTAYSHELWWQFAEDQQTPRALRVAASAAVVALLSVLFYALRPPRMEVVEATRDHLEEIRPVVRQQNNPEASLVFTGDKSLLMSSDKSGFIMYAVQGRSWIALGGPVGNPAVADELIYDFVQMADRHNGRAVFYHVSDKRLPLFLDAGFSFNKLGEEAIVPLPTFSMEGSERKRLRQTVSRAQRDGLSFRIVEAPHASELLTELKQISSEWMQTKHVKEKRFSLGRFDSFYLNSGPLALIEHEGRIVAFANILETDTRQTASIDLMRHSNSAPDSVMEYLFIELMLALKERGFAALSLGLAPLSGLDKSSRRQIWNRLGMTIYRHGGHFYNFEGLRRFKAKFDPEWHPRYLATYGGLDPMLAMADATTLISGGLRGVVVK</sequence>
<dbReference type="AlphaFoldDB" id="A0A2S5KX49"/>
<keyword evidence="10 14" id="KW-0472">Membrane</keyword>
<dbReference type="GO" id="GO:0006629">
    <property type="term" value="P:lipid metabolic process"/>
    <property type="evidence" value="ECO:0007669"/>
    <property type="project" value="UniProtKB-KW"/>
</dbReference>
<evidence type="ECO:0000256" key="6">
    <source>
        <dbReference type="ARBA" id="ARBA00022679"/>
    </source>
</evidence>
<keyword evidence="9" id="KW-0443">Lipid metabolism</keyword>
<protein>
    <recommendedName>
        <fullName evidence="4">Phosphatidylglycerol lysyltransferase</fullName>
        <ecNumber evidence="3">2.3.2.3</ecNumber>
    </recommendedName>
    <alternativeName>
        <fullName evidence="12">Lysylphosphatidylglycerol synthase</fullName>
    </alternativeName>
</protein>
<feature type="transmembrane region" description="Helical" evidence="14">
    <location>
        <begin position="416"/>
        <end position="433"/>
    </location>
</feature>
<dbReference type="GO" id="GO:0050071">
    <property type="term" value="F:phosphatidylglycerol lysyltransferase activity"/>
    <property type="evidence" value="ECO:0007669"/>
    <property type="project" value="UniProtKB-EC"/>
</dbReference>
<evidence type="ECO:0000256" key="12">
    <source>
        <dbReference type="ARBA" id="ARBA00031899"/>
    </source>
</evidence>
<evidence type="ECO:0000256" key="2">
    <source>
        <dbReference type="ARBA" id="ARBA00008627"/>
    </source>
</evidence>
<evidence type="ECO:0000313" key="16">
    <source>
        <dbReference type="EMBL" id="PPC79212.1"/>
    </source>
</evidence>
<dbReference type="InterPro" id="IPR016181">
    <property type="entry name" value="Acyl_CoA_acyltransferase"/>
</dbReference>
<dbReference type="Gene3D" id="3.40.630.30">
    <property type="match status" value="1"/>
</dbReference>
<evidence type="ECO:0000256" key="8">
    <source>
        <dbReference type="ARBA" id="ARBA00022989"/>
    </source>
</evidence>
<evidence type="ECO:0000256" key="9">
    <source>
        <dbReference type="ARBA" id="ARBA00023098"/>
    </source>
</evidence>
<comment type="similarity">
    <text evidence="2">Belongs to the LPG synthase family.</text>
</comment>
<proteinExistence type="inferred from homology"/>
<dbReference type="GO" id="GO:0005886">
    <property type="term" value="C:plasma membrane"/>
    <property type="evidence" value="ECO:0007669"/>
    <property type="project" value="UniProtKB-SubCell"/>
</dbReference>
<evidence type="ECO:0000256" key="7">
    <source>
        <dbReference type="ARBA" id="ARBA00022692"/>
    </source>
</evidence>
<organism evidence="16 17">
    <name type="scientific">Proteobacteria bacterium 228</name>
    <dbReference type="NCBI Taxonomy" id="2083153"/>
    <lineage>
        <taxon>Bacteria</taxon>
        <taxon>Pseudomonadati</taxon>
        <taxon>Pseudomonadota</taxon>
    </lineage>
</organism>
<feature type="transmembrane region" description="Helical" evidence="14">
    <location>
        <begin position="439"/>
        <end position="455"/>
    </location>
</feature>